<accession>A0A6A4T2T8</accession>
<protein>
    <submittedName>
        <fullName evidence="2">Uncharacterized protein</fullName>
    </submittedName>
</protein>
<evidence type="ECO:0000313" key="2">
    <source>
        <dbReference type="EMBL" id="KAF0040383.1"/>
    </source>
</evidence>
<comment type="caution">
    <text evidence="2">The sequence shown here is derived from an EMBL/GenBank/DDBJ whole genome shotgun (WGS) entry which is preliminary data.</text>
</comment>
<feature type="transmembrane region" description="Helical" evidence="1">
    <location>
        <begin position="48"/>
        <end position="68"/>
    </location>
</feature>
<dbReference type="Proteomes" id="UP000438429">
    <property type="component" value="Unassembled WGS sequence"/>
</dbReference>
<organism evidence="2 3">
    <name type="scientific">Scophthalmus maximus</name>
    <name type="common">Turbot</name>
    <name type="synonym">Psetta maxima</name>
    <dbReference type="NCBI Taxonomy" id="52904"/>
    <lineage>
        <taxon>Eukaryota</taxon>
        <taxon>Metazoa</taxon>
        <taxon>Chordata</taxon>
        <taxon>Craniata</taxon>
        <taxon>Vertebrata</taxon>
        <taxon>Euteleostomi</taxon>
        <taxon>Actinopterygii</taxon>
        <taxon>Neopterygii</taxon>
        <taxon>Teleostei</taxon>
        <taxon>Neoteleostei</taxon>
        <taxon>Acanthomorphata</taxon>
        <taxon>Carangaria</taxon>
        <taxon>Pleuronectiformes</taxon>
        <taxon>Pleuronectoidei</taxon>
        <taxon>Scophthalmidae</taxon>
        <taxon>Scophthalmus</taxon>
    </lineage>
</organism>
<evidence type="ECO:0000256" key="1">
    <source>
        <dbReference type="SAM" id="Phobius"/>
    </source>
</evidence>
<proteinExistence type="predicted"/>
<sequence>MQTYQIKSKPNSGFRCGVSSPPPVVCSPRGLNSVILAQRRVSPVRRRVLGFQFSCFCLNAEVCFLVLVPVRWGGSRSDAGELVPEARRQDALHLLHDEVQRSKQRAEELRRGKQHRKINS</sequence>
<dbReference type="AlphaFoldDB" id="A0A6A4T2T8"/>
<evidence type="ECO:0000313" key="3">
    <source>
        <dbReference type="Proteomes" id="UP000438429"/>
    </source>
</evidence>
<gene>
    <name evidence="2" type="ORF">F2P81_006281</name>
</gene>
<keyword evidence="1" id="KW-1133">Transmembrane helix</keyword>
<reference evidence="2 3" key="1">
    <citation type="submission" date="2019-06" db="EMBL/GenBank/DDBJ databases">
        <title>Draft genomes of female and male turbot (Scophthalmus maximus).</title>
        <authorList>
            <person name="Xu H."/>
            <person name="Xu X.-W."/>
            <person name="Shao C."/>
            <person name="Chen S."/>
        </authorList>
    </citation>
    <scope>NUCLEOTIDE SEQUENCE [LARGE SCALE GENOMIC DNA]</scope>
    <source>
        <strain evidence="2">Ysfricsl-2016a</strain>
        <tissue evidence="2">Blood</tissue>
    </source>
</reference>
<keyword evidence="1" id="KW-0472">Membrane</keyword>
<dbReference type="EMBL" id="VEVO01000006">
    <property type="protein sequence ID" value="KAF0040383.1"/>
    <property type="molecule type" value="Genomic_DNA"/>
</dbReference>
<keyword evidence="1" id="KW-0812">Transmembrane</keyword>
<name>A0A6A4T2T8_SCOMX</name>